<evidence type="ECO:0000256" key="3">
    <source>
        <dbReference type="ARBA" id="ARBA00022553"/>
    </source>
</evidence>
<evidence type="ECO:0000256" key="22">
    <source>
        <dbReference type="PIRSR" id="PIRSR620777-50"/>
    </source>
</evidence>
<comment type="catalytic activity">
    <reaction evidence="21 26">
        <text>L-tyrosyl-[protein] + ATP = O-phospho-L-tyrosyl-[protein] + ADP + H(+)</text>
        <dbReference type="Rhea" id="RHEA:10596"/>
        <dbReference type="Rhea" id="RHEA-COMP:10136"/>
        <dbReference type="Rhea" id="RHEA-COMP:20101"/>
        <dbReference type="ChEBI" id="CHEBI:15378"/>
        <dbReference type="ChEBI" id="CHEBI:30616"/>
        <dbReference type="ChEBI" id="CHEBI:46858"/>
        <dbReference type="ChEBI" id="CHEBI:61978"/>
        <dbReference type="ChEBI" id="CHEBI:456216"/>
        <dbReference type="EC" id="2.7.10.1"/>
    </reaction>
</comment>
<organism evidence="30 31">
    <name type="scientific">Magallana gigas</name>
    <name type="common">Pacific oyster</name>
    <name type="synonym">Crassostrea gigas</name>
    <dbReference type="NCBI Taxonomy" id="29159"/>
    <lineage>
        <taxon>Eukaryota</taxon>
        <taxon>Metazoa</taxon>
        <taxon>Spiralia</taxon>
        <taxon>Lophotrochozoa</taxon>
        <taxon>Mollusca</taxon>
        <taxon>Bivalvia</taxon>
        <taxon>Autobranchia</taxon>
        <taxon>Pteriomorphia</taxon>
        <taxon>Ostreida</taxon>
        <taxon>Ostreoidea</taxon>
        <taxon>Ostreidae</taxon>
        <taxon>Magallana</taxon>
    </lineage>
</organism>
<evidence type="ECO:0000256" key="6">
    <source>
        <dbReference type="ARBA" id="ARBA00022692"/>
    </source>
</evidence>
<comment type="subcellular location">
    <subcellularLocation>
        <location evidence="1">Membrane</location>
        <topology evidence="1">Single-pass type I membrane protein</topology>
    </subcellularLocation>
</comment>
<keyword evidence="13" id="KW-0524">Neurogenesis</keyword>
<dbReference type="EnsemblMetazoa" id="G13122.1">
    <property type="protein sequence ID" value="G13122.1:cds"/>
    <property type="gene ID" value="G13122"/>
</dbReference>
<dbReference type="PANTHER" id="PTHR24416:SF614">
    <property type="entry name" value="PROTEIN KINASE DOMAIN-CONTAINING PROTEIN"/>
    <property type="match status" value="1"/>
</dbReference>
<evidence type="ECO:0000256" key="2">
    <source>
        <dbReference type="ARBA" id="ARBA00022473"/>
    </source>
</evidence>
<dbReference type="InterPro" id="IPR011009">
    <property type="entry name" value="Kinase-like_dom_sf"/>
</dbReference>
<proteinExistence type="inferred from homology"/>
<name>A0A8W8I9X4_MAGGI</name>
<keyword evidence="5" id="KW-0808">Transferase</keyword>
<evidence type="ECO:0000256" key="20">
    <source>
        <dbReference type="ARBA" id="ARBA00023319"/>
    </source>
</evidence>
<evidence type="ECO:0000259" key="29">
    <source>
        <dbReference type="PROSITE" id="PS50835"/>
    </source>
</evidence>
<accession>A0A8W8I9X4</accession>
<dbReference type="Gene3D" id="3.80.10.10">
    <property type="entry name" value="Ribonuclease Inhibitor"/>
    <property type="match status" value="1"/>
</dbReference>
<keyword evidence="3 26" id="KW-0597">Phosphoprotein</keyword>
<dbReference type="GO" id="GO:0007169">
    <property type="term" value="P:cell surface receptor protein tyrosine kinase signaling pathway"/>
    <property type="evidence" value="ECO:0007669"/>
    <property type="project" value="InterPro"/>
</dbReference>
<dbReference type="PROSITE" id="PS00109">
    <property type="entry name" value="PROTEIN_KINASE_TYR"/>
    <property type="match status" value="1"/>
</dbReference>
<evidence type="ECO:0000256" key="11">
    <source>
        <dbReference type="ARBA" id="ARBA00022782"/>
    </source>
</evidence>
<evidence type="ECO:0000256" key="7">
    <source>
        <dbReference type="ARBA" id="ARBA00022729"/>
    </source>
</evidence>
<feature type="domain" description="Ig-like" evidence="29">
    <location>
        <begin position="184"/>
        <end position="270"/>
    </location>
</feature>
<feature type="binding site" evidence="23 25">
    <location>
        <position position="557"/>
    </location>
    <ligand>
        <name>ATP</name>
        <dbReference type="ChEBI" id="CHEBI:30616"/>
    </ligand>
</feature>
<dbReference type="SMART" id="SM00219">
    <property type="entry name" value="TyrKc"/>
    <property type="match status" value="1"/>
</dbReference>
<feature type="site" description="Interaction with SHC1" evidence="24">
    <location>
        <position position="503"/>
    </location>
</feature>
<reference evidence="30" key="1">
    <citation type="submission" date="2022-08" db="UniProtKB">
        <authorList>
            <consortium name="EnsemblMetazoa"/>
        </authorList>
    </citation>
    <scope>IDENTIFICATION</scope>
    <source>
        <strain evidence="30">05x7-T-G4-1.051#20</strain>
    </source>
</reference>
<dbReference type="Pfam" id="PF13927">
    <property type="entry name" value="Ig_3"/>
    <property type="match status" value="1"/>
</dbReference>
<evidence type="ECO:0000256" key="18">
    <source>
        <dbReference type="ARBA" id="ARBA00023170"/>
    </source>
</evidence>
<dbReference type="Gene3D" id="3.30.200.20">
    <property type="entry name" value="Phosphorylase Kinase, domain 1"/>
    <property type="match status" value="1"/>
</dbReference>
<evidence type="ECO:0000256" key="13">
    <source>
        <dbReference type="ARBA" id="ARBA00022902"/>
    </source>
</evidence>
<dbReference type="GO" id="GO:0030154">
    <property type="term" value="P:cell differentiation"/>
    <property type="evidence" value="ECO:0007669"/>
    <property type="project" value="UniProtKB-KW"/>
</dbReference>
<dbReference type="InterPro" id="IPR002011">
    <property type="entry name" value="Tyr_kinase_rcpt_2_CS"/>
</dbReference>
<evidence type="ECO:0000256" key="10">
    <source>
        <dbReference type="ARBA" id="ARBA00022777"/>
    </source>
</evidence>
<dbReference type="InterPro" id="IPR001245">
    <property type="entry name" value="Ser-Thr/Tyr_kinase_cat_dom"/>
</dbReference>
<keyword evidence="9 23" id="KW-0547">Nucleotide-binding</keyword>
<dbReference type="SUPFAM" id="SSF56112">
    <property type="entry name" value="Protein kinase-like (PK-like)"/>
    <property type="match status" value="1"/>
</dbReference>
<dbReference type="GO" id="GO:0010976">
    <property type="term" value="P:positive regulation of neuron projection development"/>
    <property type="evidence" value="ECO:0007669"/>
    <property type="project" value="TreeGrafter"/>
</dbReference>
<keyword evidence="4" id="KW-0433">Leucine-rich repeat</keyword>
<evidence type="ECO:0000256" key="16">
    <source>
        <dbReference type="ARBA" id="ARBA00023137"/>
    </source>
</evidence>
<evidence type="ECO:0000256" key="8">
    <source>
        <dbReference type="ARBA" id="ARBA00022737"/>
    </source>
</evidence>
<evidence type="ECO:0000256" key="5">
    <source>
        <dbReference type="ARBA" id="ARBA00022679"/>
    </source>
</evidence>
<dbReference type="Gene3D" id="1.10.510.10">
    <property type="entry name" value="Transferase(Phosphotransferase) domain 1"/>
    <property type="match status" value="1"/>
</dbReference>
<dbReference type="InterPro" id="IPR001611">
    <property type="entry name" value="Leu-rich_rpt"/>
</dbReference>
<dbReference type="Gene3D" id="2.60.40.10">
    <property type="entry name" value="Immunoglobulins"/>
    <property type="match status" value="2"/>
</dbReference>
<evidence type="ECO:0000256" key="24">
    <source>
        <dbReference type="PIRSR" id="PIRSR620777-52"/>
    </source>
</evidence>
<dbReference type="SUPFAM" id="SSF52058">
    <property type="entry name" value="L domain-like"/>
    <property type="match status" value="1"/>
</dbReference>
<dbReference type="GO" id="GO:0043121">
    <property type="term" value="F:neurotrophin binding"/>
    <property type="evidence" value="ECO:0007669"/>
    <property type="project" value="TreeGrafter"/>
</dbReference>
<evidence type="ECO:0000256" key="14">
    <source>
        <dbReference type="ARBA" id="ARBA00022989"/>
    </source>
</evidence>
<evidence type="ECO:0000313" key="31">
    <source>
        <dbReference type="Proteomes" id="UP000005408"/>
    </source>
</evidence>
<dbReference type="FunFam" id="1.10.510.10:FF:000034">
    <property type="entry name" value="Tyrosine-protein kinase receptor"/>
    <property type="match status" value="1"/>
</dbReference>
<keyword evidence="8" id="KW-0677">Repeat</keyword>
<feature type="domain" description="Protein kinase" evidence="28">
    <location>
        <begin position="523"/>
        <end position="796"/>
    </location>
</feature>
<dbReference type="InterPro" id="IPR020777">
    <property type="entry name" value="NTRK"/>
</dbReference>
<dbReference type="InterPro" id="IPR032675">
    <property type="entry name" value="LRR_dom_sf"/>
</dbReference>
<keyword evidence="15 27" id="KW-0472">Membrane</keyword>
<keyword evidence="31" id="KW-1185">Reference proteome</keyword>
<keyword evidence="14 27" id="KW-1133">Transmembrane helix</keyword>
<dbReference type="InterPro" id="IPR000719">
    <property type="entry name" value="Prot_kinase_dom"/>
</dbReference>
<comment type="similarity">
    <text evidence="26">Belongs to the protein kinase superfamily. Tyr protein kinase family. Insulin receptor subfamily.</text>
</comment>
<dbReference type="GO" id="GO:0030424">
    <property type="term" value="C:axon"/>
    <property type="evidence" value="ECO:0007669"/>
    <property type="project" value="TreeGrafter"/>
</dbReference>
<dbReference type="Pfam" id="PF13855">
    <property type="entry name" value="LRR_8"/>
    <property type="match status" value="1"/>
</dbReference>
<dbReference type="SMART" id="SM00409">
    <property type="entry name" value="IG"/>
    <property type="match status" value="1"/>
</dbReference>
<dbReference type="InterPro" id="IPR003599">
    <property type="entry name" value="Ig_sub"/>
</dbReference>
<dbReference type="PRINTS" id="PR01939">
    <property type="entry name" value="NTKRECEPTOR"/>
</dbReference>
<evidence type="ECO:0000256" key="25">
    <source>
        <dbReference type="PROSITE-ProRule" id="PRU10141"/>
    </source>
</evidence>
<evidence type="ECO:0000313" key="30">
    <source>
        <dbReference type="EnsemblMetazoa" id="G13122.1:cds"/>
    </source>
</evidence>
<evidence type="ECO:0000256" key="19">
    <source>
        <dbReference type="ARBA" id="ARBA00023180"/>
    </source>
</evidence>
<keyword evidence="2" id="KW-0217">Developmental protein</keyword>
<dbReference type="GO" id="GO:0004714">
    <property type="term" value="F:transmembrane receptor protein tyrosine kinase activity"/>
    <property type="evidence" value="ECO:0007669"/>
    <property type="project" value="UniProtKB-EC"/>
</dbReference>
<evidence type="ECO:0000256" key="26">
    <source>
        <dbReference type="RuleBase" id="RU000312"/>
    </source>
</evidence>
<dbReference type="EC" id="2.7.10.1" evidence="26"/>
<evidence type="ECO:0000256" key="4">
    <source>
        <dbReference type="ARBA" id="ARBA00022614"/>
    </source>
</evidence>
<keyword evidence="6 26" id="KW-0812">Transmembrane</keyword>
<evidence type="ECO:0000256" key="21">
    <source>
        <dbReference type="ARBA" id="ARBA00051243"/>
    </source>
</evidence>
<feature type="binding site" evidence="23">
    <location>
        <begin position="529"/>
        <end position="537"/>
    </location>
    <ligand>
        <name>ATP</name>
        <dbReference type="ChEBI" id="CHEBI:30616"/>
    </ligand>
</feature>
<feature type="transmembrane region" description="Helical" evidence="27">
    <location>
        <begin position="422"/>
        <end position="446"/>
    </location>
</feature>
<keyword evidence="11" id="KW-0221">Differentiation</keyword>
<evidence type="ECO:0000256" key="23">
    <source>
        <dbReference type="PIRSR" id="PIRSR620777-51"/>
    </source>
</evidence>
<dbReference type="PRINTS" id="PR00109">
    <property type="entry name" value="TYRKINASE"/>
</dbReference>
<dbReference type="PROSITE" id="PS50011">
    <property type="entry name" value="PROTEIN_KINASE_DOM"/>
    <property type="match status" value="1"/>
</dbReference>
<dbReference type="SUPFAM" id="SSF48726">
    <property type="entry name" value="Immunoglobulin"/>
    <property type="match status" value="2"/>
</dbReference>
<evidence type="ECO:0000256" key="17">
    <source>
        <dbReference type="ARBA" id="ARBA00023157"/>
    </source>
</evidence>
<dbReference type="GO" id="GO:0005524">
    <property type="term" value="F:ATP binding"/>
    <property type="evidence" value="ECO:0007669"/>
    <property type="project" value="UniProtKB-UniRule"/>
</dbReference>
<keyword evidence="18 26" id="KW-0675">Receptor</keyword>
<feature type="site" description="Interaction with PLCG1" evidence="24">
    <location>
        <position position="806"/>
    </location>
</feature>
<keyword evidence="7" id="KW-0732">Signal</keyword>
<dbReference type="GO" id="GO:0005030">
    <property type="term" value="F:neurotrophin receptor activity"/>
    <property type="evidence" value="ECO:0007669"/>
    <property type="project" value="TreeGrafter"/>
</dbReference>
<dbReference type="InterPro" id="IPR017441">
    <property type="entry name" value="Protein_kinase_ATP_BS"/>
</dbReference>
<dbReference type="InterPro" id="IPR036179">
    <property type="entry name" value="Ig-like_dom_sf"/>
</dbReference>
<dbReference type="PROSITE" id="PS50835">
    <property type="entry name" value="IG_LIKE"/>
    <property type="match status" value="1"/>
</dbReference>
<keyword evidence="16" id="KW-0829">Tyrosine-protein kinase</keyword>
<dbReference type="PROSITE" id="PS00239">
    <property type="entry name" value="RECEPTOR_TYR_KIN_II"/>
    <property type="match status" value="1"/>
</dbReference>
<feature type="active site" description="Proton acceptor" evidence="22">
    <location>
        <position position="663"/>
    </location>
</feature>
<keyword evidence="10" id="KW-0418">Kinase</keyword>
<dbReference type="GO" id="GO:1990090">
    <property type="term" value="P:cellular response to nerve growth factor stimulus"/>
    <property type="evidence" value="ECO:0007669"/>
    <property type="project" value="TreeGrafter"/>
</dbReference>
<protein>
    <recommendedName>
        <fullName evidence="26">Tyrosine-protein kinase receptor</fullName>
        <ecNumber evidence="26">2.7.10.1</ecNumber>
    </recommendedName>
</protein>
<dbReference type="InterPro" id="IPR020635">
    <property type="entry name" value="Tyr_kinase_cat_dom"/>
</dbReference>
<dbReference type="InterPro" id="IPR050122">
    <property type="entry name" value="RTK"/>
</dbReference>
<dbReference type="GO" id="GO:0043235">
    <property type="term" value="C:receptor complex"/>
    <property type="evidence" value="ECO:0007669"/>
    <property type="project" value="TreeGrafter"/>
</dbReference>
<dbReference type="InterPro" id="IPR008266">
    <property type="entry name" value="Tyr_kinase_AS"/>
</dbReference>
<dbReference type="FunFam" id="3.30.200.20:FF:000033">
    <property type="entry name" value="Tyrosine-protein kinase receptor"/>
    <property type="match status" value="1"/>
</dbReference>
<dbReference type="GO" id="GO:0051897">
    <property type="term" value="P:positive regulation of phosphatidylinositol 3-kinase/protein kinase B signal transduction"/>
    <property type="evidence" value="ECO:0007669"/>
    <property type="project" value="TreeGrafter"/>
</dbReference>
<dbReference type="Pfam" id="PF07714">
    <property type="entry name" value="PK_Tyr_Ser-Thr"/>
    <property type="match status" value="1"/>
</dbReference>
<sequence>MVKTAKINRNCTADCTCEIIEESYLRNILVVDCGKRDTISEIPRLDPDLMANVTELSIEKQSNFTHLDNTTLQYYTSLERLLIEDSGLTRIDPNAIKPNKQLKTLFLRRNKLSNVSWRIIEGLPILKLYLNDNPLPCNCSSRWIQEIQRNQNHLLGSAEDLKCLESNGELRTLRTANLRGCVLPSVDIEPKKPIINESSQLVITCKGRGEPMPTVSWDTQHLTSPFNVTSRDGGSTEDLIILSANGSDSGWLTCSARSVAGKTSNSMLLGVNSAPKILVLKPPQLRFHYCIQFEVAGYPIPKLSWLHNGQTLMKKSTVYTYYSEQPNLIYKTTGCLIFEMKNAKNNGIYTLIAKNDFGSDDKTVKADFMVGSAAVSGPAQGSFLKPKLPGRRNMNPILPFQKNIKEQEPPATTSVKKEESSAVYVAIGISVFVFVAVLFVIVSLVVRHYRQKITRHTHHVTFASNSSQRPLLNSDNHMPQKTQPHQMTVMPLTSLKIVENPAYQTKNPSCGSFSISYIKRESIEFLRELGEGAFGRVFLGACRDLTSPGEVTMVAIKTLKEAAMDDAKVNFDREAELLATLLHDNIVMFYGVCIDSDTSMMVFEYMENGDLNNYLRCHGPDAKFLSKSAVLVKPLSKIELLHISNQIANGMEYLASQHFVHRDLATRNCLVGDKMIVKIGDFGMSRDVYSTDYYRVGGSTMLPVRWMPPESLLYRTFTVESDVWSFGVVLWEIFTYGRQPWYELSNHEVIHYVTNGSTLQPPGTDVCPEEVAKLMAACWKRQPHDRLSIKELHYKLDRICMSQPTYLDLIA</sequence>
<evidence type="ECO:0000259" key="28">
    <source>
        <dbReference type="PROSITE" id="PS50011"/>
    </source>
</evidence>
<keyword evidence="20" id="KW-0393">Immunoglobulin domain</keyword>
<evidence type="ECO:0000256" key="15">
    <source>
        <dbReference type="ARBA" id="ARBA00023136"/>
    </source>
</evidence>
<dbReference type="Proteomes" id="UP000005408">
    <property type="component" value="Unassembled WGS sequence"/>
</dbReference>
<dbReference type="GO" id="GO:0005886">
    <property type="term" value="C:plasma membrane"/>
    <property type="evidence" value="ECO:0007669"/>
    <property type="project" value="InterPro"/>
</dbReference>
<evidence type="ECO:0000256" key="1">
    <source>
        <dbReference type="ARBA" id="ARBA00004479"/>
    </source>
</evidence>
<evidence type="ECO:0000256" key="27">
    <source>
        <dbReference type="SAM" id="Phobius"/>
    </source>
</evidence>
<dbReference type="InterPro" id="IPR007110">
    <property type="entry name" value="Ig-like_dom"/>
</dbReference>
<evidence type="ECO:0000256" key="12">
    <source>
        <dbReference type="ARBA" id="ARBA00022840"/>
    </source>
</evidence>
<keyword evidence="17" id="KW-1015">Disulfide bond</keyword>
<dbReference type="Pfam" id="PF07679">
    <property type="entry name" value="I-set"/>
    <property type="match status" value="1"/>
</dbReference>
<dbReference type="InterPro" id="IPR013783">
    <property type="entry name" value="Ig-like_fold"/>
</dbReference>
<dbReference type="AlphaFoldDB" id="A0A8W8I9X4"/>
<dbReference type="InterPro" id="IPR013098">
    <property type="entry name" value="Ig_I-set"/>
</dbReference>
<evidence type="ECO:0000256" key="9">
    <source>
        <dbReference type="ARBA" id="ARBA00022741"/>
    </source>
</evidence>
<keyword evidence="19" id="KW-0325">Glycoprotein</keyword>
<dbReference type="GO" id="GO:0007399">
    <property type="term" value="P:nervous system development"/>
    <property type="evidence" value="ECO:0007669"/>
    <property type="project" value="UniProtKB-KW"/>
</dbReference>
<dbReference type="PROSITE" id="PS00107">
    <property type="entry name" value="PROTEIN_KINASE_ATP"/>
    <property type="match status" value="1"/>
</dbReference>
<keyword evidence="12 23" id="KW-0067">ATP-binding</keyword>
<dbReference type="PANTHER" id="PTHR24416">
    <property type="entry name" value="TYROSINE-PROTEIN KINASE RECEPTOR"/>
    <property type="match status" value="1"/>
</dbReference>